<dbReference type="Pfam" id="PF23562">
    <property type="entry name" value="AMP-binding_C_3"/>
    <property type="match status" value="1"/>
</dbReference>
<proteinExistence type="predicted"/>
<keyword evidence="7" id="KW-1185">Reference proteome</keyword>
<dbReference type="GO" id="GO:0016020">
    <property type="term" value="C:membrane"/>
    <property type="evidence" value="ECO:0007669"/>
    <property type="project" value="TreeGrafter"/>
</dbReference>
<keyword evidence="3" id="KW-0443">Lipid metabolism</keyword>
<protein>
    <recommendedName>
        <fullName evidence="4">long-chain-fatty-acid--CoA ligase</fullName>
        <ecNumber evidence="4">6.2.1.3</ecNumber>
    </recommendedName>
</protein>
<dbReference type="EC" id="6.2.1.3" evidence="4"/>
<name>A0AAN9Y525_9HEMI</name>
<dbReference type="PANTHER" id="PTHR43272:SF32">
    <property type="entry name" value="AMP-DEPENDENT SYNTHETASE_LIGASE DOMAIN-CONTAINING PROTEIN"/>
    <property type="match status" value="1"/>
</dbReference>
<dbReference type="SUPFAM" id="SSF56801">
    <property type="entry name" value="Acetyl-CoA synthetase-like"/>
    <property type="match status" value="1"/>
</dbReference>
<evidence type="ECO:0000256" key="1">
    <source>
        <dbReference type="ARBA" id="ARBA00022598"/>
    </source>
</evidence>
<dbReference type="InterPro" id="IPR042099">
    <property type="entry name" value="ANL_N_sf"/>
</dbReference>
<evidence type="ECO:0000313" key="7">
    <source>
        <dbReference type="Proteomes" id="UP001367676"/>
    </source>
</evidence>
<dbReference type="Proteomes" id="UP001367676">
    <property type="component" value="Unassembled WGS sequence"/>
</dbReference>
<organism evidence="6 7">
    <name type="scientific">Parthenolecanium corni</name>
    <dbReference type="NCBI Taxonomy" id="536013"/>
    <lineage>
        <taxon>Eukaryota</taxon>
        <taxon>Metazoa</taxon>
        <taxon>Ecdysozoa</taxon>
        <taxon>Arthropoda</taxon>
        <taxon>Hexapoda</taxon>
        <taxon>Insecta</taxon>
        <taxon>Pterygota</taxon>
        <taxon>Neoptera</taxon>
        <taxon>Paraneoptera</taxon>
        <taxon>Hemiptera</taxon>
        <taxon>Sternorrhyncha</taxon>
        <taxon>Coccoidea</taxon>
        <taxon>Coccidae</taxon>
        <taxon>Parthenolecanium</taxon>
    </lineage>
</organism>
<dbReference type="PANTHER" id="PTHR43272">
    <property type="entry name" value="LONG-CHAIN-FATTY-ACID--COA LIGASE"/>
    <property type="match status" value="1"/>
</dbReference>
<dbReference type="InterPro" id="IPR000873">
    <property type="entry name" value="AMP-dep_synth/lig_dom"/>
</dbReference>
<evidence type="ECO:0000256" key="2">
    <source>
        <dbReference type="ARBA" id="ARBA00022832"/>
    </source>
</evidence>
<dbReference type="AlphaFoldDB" id="A0AAN9Y525"/>
<evidence type="ECO:0000256" key="3">
    <source>
        <dbReference type="ARBA" id="ARBA00023098"/>
    </source>
</evidence>
<keyword evidence="1" id="KW-0436">Ligase</keyword>
<comment type="caution">
    <text evidence="6">The sequence shown here is derived from an EMBL/GenBank/DDBJ whole genome shotgun (WGS) entry which is preliminary data.</text>
</comment>
<keyword evidence="2" id="KW-0276">Fatty acid metabolism</keyword>
<evidence type="ECO:0000256" key="4">
    <source>
        <dbReference type="ARBA" id="ARBA00026121"/>
    </source>
</evidence>
<accession>A0AAN9Y525</accession>
<dbReference type="GO" id="GO:0005783">
    <property type="term" value="C:endoplasmic reticulum"/>
    <property type="evidence" value="ECO:0007669"/>
    <property type="project" value="TreeGrafter"/>
</dbReference>
<dbReference type="GO" id="GO:0004467">
    <property type="term" value="F:long-chain fatty acid-CoA ligase activity"/>
    <property type="evidence" value="ECO:0007669"/>
    <property type="project" value="UniProtKB-EC"/>
</dbReference>
<evidence type="ECO:0000313" key="6">
    <source>
        <dbReference type="EMBL" id="KAK7595528.1"/>
    </source>
</evidence>
<dbReference type="Gene3D" id="3.40.50.12780">
    <property type="entry name" value="N-terminal domain of ligase-like"/>
    <property type="match status" value="1"/>
</dbReference>
<dbReference type="EMBL" id="JBBCAQ010000018">
    <property type="protein sequence ID" value="KAK7595528.1"/>
    <property type="molecule type" value="Genomic_DNA"/>
</dbReference>
<dbReference type="InterPro" id="IPR020845">
    <property type="entry name" value="AMP-binding_CS"/>
</dbReference>
<gene>
    <name evidence="6" type="ORF">V9T40_013353</name>
</gene>
<evidence type="ECO:0000259" key="5">
    <source>
        <dbReference type="Pfam" id="PF00501"/>
    </source>
</evidence>
<dbReference type="PROSITE" id="PS00455">
    <property type="entry name" value="AMP_BINDING"/>
    <property type="match status" value="1"/>
</dbReference>
<feature type="domain" description="AMP-dependent synthetase/ligase" evidence="5">
    <location>
        <begin position="36"/>
        <end position="440"/>
    </location>
</feature>
<reference evidence="6 7" key="1">
    <citation type="submission" date="2024-03" db="EMBL/GenBank/DDBJ databases">
        <title>Adaptation during the transition from Ophiocordyceps entomopathogen to insect associate is accompanied by gene loss and intensified selection.</title>
        <authorList>
            <person name="Ward C.M."/>
            <person name="Onetto C.A."/>
            <person name="Borneman A.R."/>
        </authorList>
    </citation>
    <scope>NUCLEOTIDE SEQUENCE [LARGE SCALE GENOMIC DNA]</scope>
    <source>
        <strain evidence="6">AWRI1</strain>
        <tissue evidence="6">Single Adult Female</tissue>
    </source>
</reference>
<sequence>MHSMEKYYTWEANKKVEIRKSTDLDEIAHLTVPHIFKEAAHKYGNKPALVFMDNGQQKKVTFVEYYHQVRTVAKAFLKLGLQRYHSVCILSSNSAPWIYSNLAAIMAGGISCGIYSSNSPEACLHCLRISDANIVIVENENQLQKILKVQNQAPKLKIIVQIRETPRHDSVLSWKELIEIGSNESDETLNEIIETLQPNECSTLLFTSGTTGLPKAVMLSHDNLIFKAKLTEITLQMKNNNRRVLLYLPLSHVASQVFDLYKGLVAGVCIYIADDRALKDTIIDNLRTARPTEFLAVPRIWEKIKEYIDVYIRTSSLSINEKNYNISDDHLRNRLYDDQLCSKIKEMIGLNECKLFKSGAAPISPDVKSFFLRFDIPLAEVFGMTETSGSFISPAGLTPELLIHGCGKPAPTMKVKIHQPNENNIGELCVFGRQIFMGYLKNPKSTKAAFDDEGYFRTGDLARCNHDSVYTITGRIKELLITSGGENVSPALIELEVKNELPIVSHAVVVGDRKKYLSLLITLKTNRNSETGLPTNELSSDLKYWYKYLGCDYQHVSEILQHRPTEVYQAIQEGISRVNAKAISSAQRIQKFTILPRDFSTMTGELGPTSKLLRNVIYEKYGSEIDRMYTN</sequence>
<dbReference type="Pfam" id="PF00501">
    <property type="entry name" value="AMP-binding"/>
    <property type="match status" value="1"/>
</dbReference>